<name>A0A284RHA2_ARMOS</name>
<dbReference type="InterPro" id="IPR054416">
    <property type="entry name" value="GST_UstS-like_C"/>
</dbReference>
<keyword evidence="4" id="KW-0479">Metal-binding</keyword>
<evidence type="ECO:0000256" key="6">
    <source>
        <dbReference type="ARBA" id="ARBA00023004"/>
    </source>
</evidence>
<evidence type="ECO:0000259" key="8">
    <source>
        <dbReference type="PROSITE" id="PS50404"/>
    </source>
</evidence>
<dbReference type="Proteomes" id="UP000219338">
    <property type="component" value="Unassembled WGS sequence"/>
</dbReference>
<dbReference type="EMBL" id="FUEG01000009">
    <property type="protein sequence ID" value="SJL08134.1"/>
    <property type="molecule type" value="Genomic_DNA"/>
</dbReference>
<dbReference type="GO" id="GO:0020037">
    <property type="term" value="F:heme binding"/>
    <property type="evidence" value="ECO:0007669"/>
    <property type="project" value="InterPro"/>
</dbReference>
<dbReference type="Gene3D" id="1.20.1050.10">
    <property type="match status" value="1"/>
</dbReference>
<accession>A0A284RHA2</accession>
<dbReference type="PROSITE" id="PS50404">
    <property type="entry name" value="GST_NTER"/>
    <property type="match status" value="1"/>
</dbReference>
<evidence type="ECO:0000256" key="7">
    <source>
        <dbReference type="SAM" id="MobiDB-lite"/>
    </source>
</evidence>
<dbReference type="GO" id="GO:0005829">
    <property type="term" value="C:cytosol"/>
    <property type="evidence" value="ECO:0007669"/>
    <property type="project" value="TreeGrafter"/>
</dbReference>
<evidence type="ECO:0000256" key="4">
    <source>
        <dbReference type="ARBA" id="ARBA00022723"/>
    </source>
</evidence>
<keyword evidence="2" id="KW-0575">Peroxidase</keyword>
<feature type="domain" description="GST N-terminal" evidence="8">
    <location>
        <begin position="15"/>
        <end position="110"/>
    </location>
</feature>
<dbReference type="PANTHER" id="PTHR30521">
    <property type="entry name" value="DEFERROCHELATASE/PEROXIDASE"/>
    <property type="match status" value="1"/>
</dbReference>
<dbReference type="GO" id="GO:0046872">
    <property type="term" value="F:metal ion binding"/>
    <property type="evidence" value="ECO:0007669"/>
    <property type="project" value="UniProtKB-KW"/>
</dbReference>
<protein>
    <recommendedName>
        <fullName evidence="8">GST N-terminal domain-containing protein</fullName>
    </recommendedName>
</protein>
<keyword evidence="3" id="KW-0349">Heme</keyword>
<evidence type="ECO:0000256" key="3">
    <source>
        <dbReference type="ARBA" id="ARBA00022617"/>
    </source>
</evidence>
<dbReference type="AlphaFoldDB" id="A0A284RHA2"/>
<sequence>MSRRPSSPPVITLYDVPGHNTQPWAPNIWRIRFILNYKHLRYRTVWVEFQNIEITLRSIGAPPSSQRSDGRPVYTLPVIVDPTLNPSTPQILSNPNTIAEYLESCYPARPVFPEGSRALQTLFVNYIQEVFVKPLLPIMVPLSHQQLPERSQTNAHMSQSLPPGPQREHAWMLVKEQFDFLATILDKNASDGDGVVAMGHQVSYADFALCSVLVWIENMAAQDGWARLAVAVREFFLGENGDATTTRPPWAKDGSFLVFRQLEQWVPEFNKFLLENPISEPGTKLAPEAGSTLLEAHMIGRWKSGAPVDLAPLFDDPTLASDRMRNNNFTSHHDGEDSNDSMPLCRAH</sequence>
<dbReference type="Pfam" id="PF22041">
    <property type="entry name" value="GST_C_7"/>
    <property type="match status" value="1"/>
</dbReference>
<dbReference type="InterPro" id="IPR036249">
    <property type="entry name" value="Thioredoxin-like_sf"/>
</dbReference>
<dbReference type="InterPro" id="IPR004045">
    <property type="entry name" value="Glutathione_S-Trfase_N"/>
</dbReference>
<reference evidence="10" key="1">
    <citation type="journal article" date="2017" name="Nat. Ecol. Evol.">
        <title>Genome expansion and lineage-specific genetic innovations in the forest pathogenic fungi Armillaria.</title>
        <authorList>
            <person name="Sipos G."/>
            <person name="Prasanna A.N."/>
            <person name="Walter M.C."/>
            <person name="O'Connor E."/>
            <person name="Balint B."/>
            <person name="Krizsan K."/>
            <person name="Kiss B."/>
            <person name="Hess J."/>
            <person name="Varga T."/>
            <person name="Slot J."/>
            <person name="Riley R."/>
            <person name="Boka B."/>
            <person name="Rigling D."/>
            <person name="Barry K."/>
            <person name="Lee J."/>
            <person name="Mihaltcheva S."/>
            <person name="LaButti K."/>
            <person name="Lipzen A."/>
            <person name="Waldron R."/>
            <person name="Moloney N.M."/>
            <person name="Sperisen C."/>
            <person name="Kredics L."/>
            <person name="Vagvoelgyi C."/>
            <person name="Patrignani A."/>
            <person name="Fitzpatrick D."/>
            <person name="Nagy I."/>
            <person name="Doyle S."/>
            <person name="Anderson J.B."/>
            <person name="Grigoriev I.V."/>
            <person name="Gueldener U."/>
            <person name="Muensterkoetter M."/>
            <person name="Nagy L.G."/>
        </authorList>
    </citation>
    <scope>NUCLEOTIDE SEQUENCE [LARGE SCALE GENOMIC DNA]</scope>
    <source>
        <strain evidence="10">C18/9</strain>
    </source>
</reference>
<dbReference type="OrthoDB" id="4951845at2759"/>
<evidence type="ECO:0000256" key="1">
    <source>
        <dbReference type="ARBA" id="ARBA00001970"/>
    </source>
</evidence>
<feature type="region of interest" description="Disordered" evidence="7">
    <location>
        <begin position="325"/>
        <end position="348"/>
    </location>
</feature>
<proteinExistence type="predicted"/>
<dbReference type="InterPro" id="IPR011008">
    <property type="entry name" value="Dimeric_a/b-barrel"/>
</dbReference>
<dbReference type="GO" id="GO:0004601">
    <property type="term" value="F:peroxidase activity"/>
    <property type="evidence" value="ECO:0007669"/>
    <property type="project" value="UniProtKB-KW"/>
</dbReference>
<dbReference type="STRING" id="47428.A0A284RHA2"/>
<keyword evidence="5" id="KW-0560">Oxidoreductase</keyword>
<organism evidence="9 10">
    <name type="scientific">Armillaria ostoyae</name>
    <name type="common">Armillaria root rot fungus</name>
    <dbReference type="NCBI Taxonomy" id="47428"/>
    <lineage>
        <taxon>Eukaryota</taxon>
        <taxon>Fungi</taxon>
        <taxon>Dikarya</taxon>
        <taxon>Basidiomycota</taxon>
        <taxon>Agaricomycotina</taxon>
        <taxon>Agaricomycetes</taxon>
        <taxon>Agaricomycetidae</taxon>
        <taxon>Agaricales</taxon>
        <taxon>Marasmiineae</taxon>
        <taxon>Physalacriaceae</taxon>
        <taxon>Armillaria</taxon>
    </lineage>
</organism>
<comment type="cofactor">
    <cofactor evidence="1">
        <name>heme b</name>
        <dbReference type="ChEBI" id="CHEBI:60344"/>
    </cofactor>
</comment>
<evidence type="ECO:0000256" key="2">
    <source>
        <dbReference type="ARBA" id="ARBA00022559"/>
    </source>
</evidence>
<evidence type="ECO:0000256" key="5">
    <source>
        <dbReference type="ARBA" id="ARBA00023002"/>
    </source>
</evidence>
<dbReference type="SUPFAM" id="SSF52833">
    <property type="entry name" value="Thioredoxin-like"/>
    <property type="match status" value="1"/>
</dbReference>
<keyword evidence="10" id="KW-1185">Reference proteome</keyword>
<keyword evidence="6" id="KW-0408">Iron</keyword>
<dbReference type="InterPro" id="IPR006314">
    <property type="entry name" value="Dyp_peroxidase"/>
</dbReference>
<evidence type="ECO:0000313" key="10">
    <source>
        <dbReference type="Proteomes" id="UP000219338"/>
    </source>
</evidence>
<dbReference type="SUPFAM" id="SSF54909">
    <property type="entry name" value="Dimeric alpha+beta barrel"/>
    <property type="match status" value="1"/>
</dbReference>
<evidence type="ECO:0000313" key="9">
    <source>
        <dbReference type="EMBL" id="SJL08134.1"/>
    </source>
</evidence>
<dbReference type="PROSITE" id="PS51404">
    <property type="entry name" value="DYP_PEROXIDASE"/>
    <property type="match status" value="1"/>
</dbReference>
<dbReference type="PANTHER" id="PTHR30521:SF4">
    <property type="entry name" value="DEFERROCHELATASE"/>
    <property type="match status" value="1"/>
</dbReference>
<gene>
    <name evidence="9" type="ORF">ARMOST_11497</name>
</gene>
<dbReference type="Gene3D" id="3.40.30.10">
    <property type="entry name" value="Glutaredoxin"/>
    <property type="match status" value="1"/>
</dbReference>